<evidence type="ECO:0000313" key="7">
    <source>
        <dbReference type="Proteomes" id="UP000032633"/>
    </source>
</evidence>
<keyword evidence="7" id="KW-1185">Reference proteome</keyword>
<dbReference type="GO" id="GO:0030288">
    <property type="term" value="C:outer membrane-bounded periplasmic space"/>
    <property type="evidence" value="ECO:0007669"/>
    <property type="project" value="TreeGrafter"/>
</dbReference>
<dbReference type="PROSITE" id="PS51781">
    <property type="entry name" value="SH3B"/>
    <property type="match status" value="2"/>
</dbReference>
<evidence type="ECO:0000256" key="3">
    <source>
        <dbReference type="SAM" id="MobiDB-lite"/>
    </source>
</evidence>
<keyword evidence="1" id="KW-0378">Hydrolase</keyword>
<dbReference type="InterPro" id="IPR002508">
    <property type="entry name" value="MurNAc-LAA_cat"/>
</dbReference>
<dbReference type="SUPFAM" id="SSF53187">
    <property type="entry name" value="Zn-dependent exopeptidases"/>
    <property type="match status" value="1"/>
</dbReference>
<dbReference type="RefSeq" id="WP_045671596.1">
    <property type="nucleotide sequence ID" value="NZ_CP011058.1"/>
</dbReference>
<dbReference type="Pfam" id="PF08239">
    <property type="entry name" value="SH3_3"/>
    <property type="match status" value="2"/>
</dbReference>
<feature type="domain" description="SH3b" evidence="5">
    <location>
        <begin position="27"/>
        <end position="89"/>
    </location>
</feature>
<dbReference type="HOGENOM" id="CLU_014322_1_0_9"/>
<gene>
    <name evidence="6" type="ORF">VN24_18390</name>
</gene>
<dbReference type="Gene3D" id="3.40.630.40">
    <property type="entry name" value="Zn-dependent exopeptidases"/>
    <property type="match status" value="1"/>
</dbReference>
<feature type="chain" id="PRO_5002296550" description="SH3b domain-containing protein" evidence="4">
    <location>
        <begin position="24"/>
        <end position="367"/>
    </location>
</feature>
<dbReference type="Gene3D" id="2.30.30.40">
    <property type="entry name" value="SH3 Domains"/>
    <property type="match status" value="2"/>
</dbReference>
<feature type="compositionally biased region" description="Low complexity" evidence="3">
    <location>
        <begin position="96"/>
        <end position="113"/>
    </location>
</feature>
<feature type="region of interest" description="Disordered" evidence="3">
    <location>
        <begin position="96"/>
        <end position="118"/>
    </location>
</feature>
<protein>
    <recommendedName>
        <fullName evidence="5">SH3b domain-containing protein</fullName>
    </recommendedName>
</protein>
<proteinExistence type="predicted"/>
<dbReference type="STRING" id="1126833.VN24_18390"/>
<dbReference type="GO" id="GO:0008745">
    <property type="term" value="F:N-acetylmuramoyl-L-alanine amidase activity"/>
    <property type="evidence" value="ECO:0007669"/>
    <property type="project" value="InterPro"/>
</dbReference>
<dbReference type="PATRIC" id="fig|1126833.4.peg.4048"/>
<dbReference type="SUPFAM" id="SSF50044">
    <property type="entry name" value="SH3-domain"/>
    <property type="match status" value="1"/>
</dbReference>
<reference evidence="6 7" key="1">
    <citation type="journal article" date="2015" name="J. Biotechnol.">
        <title>Complete genome sequence of Paenibacillus beijingensis 7188(T) (=DSM 24997(T)), a novel rhizobacterium from jujube garden soil.</title>
        <authorList>
            <person name="Kwak Y."/>
            <person name="Shin J.H."/>
        </authorList>
    </citation>
    <scope>NUCLEOTIDE SEQUENCE [LARGE SCALE GENOMIC DNA]</scope>
    <source>
        <strain evidence="6 7">DSM 24997</strain>
    </source>
</reference>
<dbReference type="SMART" id="SM00287">
    <property type="entry name" value="SH3b"/>
    <property type="match status" value="2"/>
</dbReference>
<evidence type="ECO:0000256" key="2">
    <source>
        <dbReference type="ARBA" id="ARBA00023316"/>
    </source>
</evidence>
<dbReference type="KEGG" id="pbj:VN24_18390"/>
<dbReference type="GO" id="GO:0071555">
    <property type="term" value="P:cell wall organization"/>
    <property type="evidence" value="ECO:0007669"/>
    <property type="project" value="UniProtKB-KW"/>
</dbReference>
<dbReference type="InterPro" id="IPR036028">
    <property type="entry name" value="SH3-like_dom_sf"/>
</dbReference>
<evidence type="ECO:0000256" key="4">
    <source>
        <dbReference type="SAM" id="SignalP"/>
    </source>
</evidence>
<feature type="signal peptide" evidence="4">
    <location>
        <begin position="1"/>
        <end position="23"/>
    </location>
</feature>
<dbReference type="EMBL" id="CP011058">
    <property type="protein sequence ID" value="AJY76168.1"/>
    <property type="molecule type" value="Genomic_DNA"/>
</dbReference>
<dbReference type="OrthoDB" id="9806267at2"/>
<dbReference type="AlphaFoldDB" id="A0A0D5NMP1"/>
<sequence length="367" mass="39141">MRRSLFGALVFALLLTGPQTGEAAGSSGVYRVAADSLNVREEPDGKARVVGVLKARTIVRVSDDQYGWVKVKAGETTGWAAGHYLKKADGAAVADASSGKSTSRAKSARSAASLGDSVRLRKGPGTGYEVIGSVNKGDRLTVLESEDGWKRVRTADGTVGWMSGQYVGSAANIEAVSAVKNVSSRTGSIRGKVIVIDPGHGGSDPGMIGTKHETLEKDLTLSTSVLVADRLRTLGAQVIMTRTKDSQKPALSERVRISEMAGADAFVSIHFNSSEQDTSGSLTFYYSKQKDERLARAIEGRLSQRIGLKSNGISFGDFHVLRENDTPSALVELGFLSNASDEEIVRTKSYQRKAAAAIVEGFKDYFE</sequence>
<keyword evidence="4" id="KW-0732">Signal</keyword>
<dbReference type="Pfam" id="PF01520">
    <property type="entry name" value="Amidase_3"/>
    <property type="match status" value="1"/>
</dbReference>
<evidence type="ECO:0000259" key="5">
    <source>
        <dbReference type="PROSITE" id="PS51781"/>
    </source>
</evidence>
<reference evidence="7" key="2">
    <citation type="submission" date="2015-03" db="EMBL/GenBank/DDBJ databases">
        <title>Genome sequence of Paenibacillus beijingensis strain DSM 24997T.</title>
        <authorList>
            <person name="Kwak Y."/>
            <person name="Shin J.-H."/>
        </authorList>
    </citation>
    <scope>NUCLEOTIDE SEQUENCE [LARGE SCALE GENOMIC DNA]</scope>
    <source>
        <strain evidence="7">DSM 24997</strain>
    </source>
</reference>
<dbReference type="InterPro" id="IPR003646">
    <property type="entry name" value="SH3-like_bac-type"/>
</dbReference>
<accession>A0A0D5NMP1</accession>
<dbReference type="GO" id="GO:0009253">
    <property type="term" value="P:peptidoglycan catabolic process"/>
    <property type="evidence" value="ECO:0007669"/>
    <property type="project" value="InterPro"/>
</dbReference>
<name>A0A0D5NMP1_9BACL</name>
<feature type="domain" description="SH3b" evidence="5">
    <location>
        <begin position="105"/>
        <end position="171"/>
    </location>
</feature>
<dbReference type="PANTHER" id="PTHR30404:SF0">
    <property type="entry name" value="N-ACETYLMURAMOYL-L-ALANINE AMIDASE AMIC"/>
    <property type="match status" value="1"/>
</dbReference>
<dbReference type="Proteomes" id="UP000032633">
    <property type="component" value="Chromosome"/>
</dbReference>
<organism evidence="6 7">
    <name type="scientific">Paenibacillus beijingensis</name>
    <dbReference type="NCBI Taxonomy" id="1126833"/>
    <lineage>
        <taxon>Bacteria</taxon>
        <taxon>Bacillati</taxon>
        <taxon>Bacillota</taxon>
        <taxon>Bacilli</taxon>
        <taxon>Bacillales</taxon>
        <taxon>Paenibacillaceae</taxon>
        <taxon>Paenibacillus</taxon>
    </lineage>
</organism>
<evidence type="ECO:0000313" key="6">
    <source>
        <dbReference type="EMBL" id="AJY76168.1"/>
    </source>
</evidence>
<dbReference type="SMART" id="SM00646">
    <property type="entry name" value="Ami_3"/>
    <property type="match status" value="1"/>
</dbReference>
<dbReference type="InterPro" id="IPR050695">
    <property type="entry name" value="N-acetylmuramoyl_amidase_3"/>
</dbReference>
<dbReference type="CDD" id="cd02696">
    <property type="entry name" value="MurNAc-LAA"/>
    <property type="match status" value="1"/>
</dbReference>
<evidence type="ECO:0000256" key="1">
    <source>
        <dbReference type="ARBA" id="ARBA00022801"/>
    </source>
</evidence>
<dbReference type="PANTHER" id="PTHR30404">
    <property type="entry name" value="N-ACETYLMURAMOYL-L-ALANINE AMIDASE"/>
    <property type="match status" value="1"/>
</dbReference>
<keyword evidence="2" id="KW-0961">Cell wall biogenesis/degradation</keyword>